<evidence type="ECO:0000256" key="1">
    <source>
        <dbReference type="SAM" id="SignalP"/>
    </source>
</evidence>
<gene>
    <name evidence="2" type="ORF">P8609_02330</name>
</gene>
<evidence type="ECO:0000313" key="2">
    <source>
        <dbReference type="EMBL" id="MDR0181805.1"/>
    </source>
</evidence>
<name>A0ABU1CCA6_9GAMM</name>
<keyword evidence="3" id="KW-1185">Reference proteome</keyword>
<evidence type="ECO:0000313" key="3">
    <source>
        <dbReference type="Proteomes" id="UP001233535"/>
    </source>
</evidence>
<organism evidence="2 3">
    <name type="scientific">Lysobacter arvi</name>
    <dbReference type="NCBI Taxonomy" id="3038776"/>
    <lineage>
        <taxon>Bacteria</taxon>
        <taxon>Pseudomonadati</taxon>
        <taxon>Pseudomonadota</taxon>
        <taxon>Gammaproteobacteria</taxon>
        <taxon>Lysobacterales</taxon>
        <taxon>Lysobacteraceae</taxon>
        <taxon>Lysobacter</taxon>
    </lineage>
</organism>
<feature type="signal peptide" evidence="1">
    <location>
        <begin position="1"/>
        <end position="26"/>
    </location>
</feature>
<dbReference type="RefSeq" id="WP_309260973.1">
    <property type="nucleotide sequence ID" value="NZ_JARUHG010000001.1"/>
</dbReference>
<protein>
    <submittedName>
        <fullName evidence="2">Uncharacterized protein</fullName>
    </submittedName>
</protein>
<feature type="chain" id="PRO_5046588956" evidence="1">
    <location>
        <begin position="27"/>
        <end position="147"/>
    </location>
</feature>
<comment type="caution">
    <text evidence="2">The sequence shown here is derived from an EMBL/GenBank/DDBJ whole genome shotgun (WGS) entry which is preliminary data.</text>
</comment>
<reference evidence="2 3" key="1">
    <citation type="submission" date="2023-04" db="EMBL/GenBank/DDBJ databases">
        <title>Lysobacter sp. strain UC isolated from soil sample.</title>
        <authorList>
            <person name="Choksket S."/>
            <person name="Harshvardhan F."/>
            <person name="Rana R."/>
            <person name="Patil P.B."/>
            <person name="Korpole S."/>
        </authorList>
    </citation>
    <scope>NUCLEOTIDE SEQUENCE [LARGE SCALE GENOMIC DNA]</scope>
    <source>
        <strain evidence="2 3">UC</strain>
    </source>
</reference>
<accession>A0ABU1CCA6</accession>
<dbReference type="Proteomes" id="UP001233535">
    <property type="component" value="Unassembled WGS sequence"/>
</dbReference>
<proteinExistence type="predicted"/>
<sequence>MQRNRSIALGGLVGAAIWSVAGFACAQQALGTASQPVVAPASVAPSSVDVTVVDATPAPDDAFGTAVDPGALSDLRGGDAQLVDNDILVNGRVEDAIADDVLTGSNSVTAGSFANASGISTVIQNTGANVLIQNAMIVNVKFADAGP</sequence>
<dbReference type="PROSITE" id="PS51257">
    <property type="entry name" value="PROKAR_LIPOPROTEIN"/>
    <property type="match status" value="1"/>
</dbReference>
<keyword evidence="1" id="KW-0732">Signal</keyword>
<dbReference type="EMBL" id="JARUHG010000001">
    <property type="protein sequence ID" value="MDR0181805.1"/>
    <property type="molecule type" value="Genomic_DNA"/>
</dbReference>